<feature type="signal peptide" evidence="1">
    <location>
        <begin position="1"/>
        <end position="23"/>
    </location>
</feature>
<evidence type="ECO:0000313" key="2">
    <source>
        <dbReference type="EMBL" id="KAH3812695.1"/>
    </source>
</evidence>
<keyword evidence="1" id="KW-0732">Signal</keyword>
<name>A0A9D4G8W7_DREPO</name>
<evidence type="ECO:0000313" key="3">
    <source>
        <dbReference type="Proteomes" id="UP000828390"/>
    </source>
</evidence>
<sequence length="116" mass="12295">MHINLIVVGVAFGVTAFLPAVWSQLTCFVCVGTNDACNSWLTPTRTGCAVCTKVIDGEVVTKECGTSADADFCYGTADGKTRCVCHSSLCNSGGDMRVSLWTVGITTLLACLRMYL</sequence>
<organism evidence="2 3">
    <name type="scientific">Dreissena polymorpha</name>
    <name type="common">Zebra mussel</name>
    <name type="synonym">Mytilus polymorpha</name>
    <dbReference type="NCBI Taxonomy" id="45954"/>
    <lineage>
        <taxon>Eukaryota</taxon>
        <taxon>Metazoa</taxon>
        <taxon>Spiralia</taxon>
        <taxon>Lophotrochozoa</taxon>
        <taxon>Mollusca</taxon>
        <taxon>Bivalvia</taxon>
        <taxon>Autobranchia</taxon>
        <taxon>Heteroconchia</taxon>
        <taxon>Euheterodonta</taxon>
        <taxon>Imparidentia</taxon>
        <taxon>Neoheterodontei</taxon>
        <taxon>Myida</taxon>
        <taxon>Dreissenoidea</taxon>
        <taxon>Dreissenidae</taxon>
        <taxon>Dreissena</taxon>
    </lineage>
</organism>
<dbReference type="AlphaFoldDB" id="A0A9D4G8W7"/>
<evidence type="ECO:0000256" key="1">
    <source>
        <dbReference type="SAM" id="SignalP"/>
    </source>
</evidence>
<keyword evidence="3" id="KW-1185">Reference proteome</keyword>
<reference evidence="2" key="2">
    <citation type="submission" date="2020-11" db="EMBL/GenBank/DDBJ databases">
        <authorList>
            <person name="McCartney M.A."/>
            <person name="Auch B."/>
            <person name="Kono T."/>
            <person name="Mallez S."/>
            <person name="Becker A."/>
            <person name="Gohl D.M."/>
            <person name="Silverstein K.A.T."/>
            <person name="Koren S."/>
            <person name="Bechman K.B."/>
            <person name="Herman A."/>
            <person name="Abrahante J.E."/>
            <person name="Garbe J."/>
        </authorList>
    </citation>
    <scope>NUCLEOTIDE SEQUENCE</scope>
    <source>
        <strain evidence="2">Duluth1</strain>
        <tissue evidence="2">Whole animal</tissue>
    </source>
</reference>
<reference evidence="2" key="1">
    <citation type="journal article" date="2019" name="bioRxiv">
        <title>The Genome of the Zebra Mussel, Dreissena polymorpha: A Resource for Invasive Species Research.</title>
        <authorList>
            <person name="McCartney M.A."/>
            <person name="Auch B."/>
            <person name="Kono T."/>
            <person name="Mallez S."/>
            <person name="Zhang Y."/>
            <person name="Obille A."/>
            <person name="Becker A."/>
            <person name="Abrahante J.E."/>
            <person name="Garbe J."/>
            <person name="Badalamenti J.P."/>
            <person name="Herman A."/>
            <person name="Mangelson H."/>
            <person name="Liachko I."/>
            <person name="Sullivan S."/>
            <person name="Sone E.D."/>
            <person name="Koren S."/>
            <person name="Silverstein K.A.T."/>
            <person name="Beckman K.B."/>
            <person name="Gohl D.M."/>
        </authorList>
    </citation>
    <scope>NUCLEOTIDE SEQUENCE</scope>
    <source>
        <strain evidence="2">Duluth1</strain>
        <tissue evidence="2">Whole animal</tissue>
    </source>
</reference>
<dbReference type="EMBL" id="JAIWYP010000006">
    <property type="protein sequence ID" value="KAH3812695.1"/>
    <property type="molecule type" value="Genomic_DNA"/>
</dbReference>
<dbReference type="Proteomes" id="UP000828390">
    <property type="component" value="Unassembled WGS sequence"/>
</dbReference>
<protein>
    <submittedName>
        <fullName evidence="2">Uncharacterized protein</fullName>
    </submittedName>
</protein>
<gene>
    <name evidence="2" type="ORF">DPMN_141133</name>
</gene>
<accession>A0A9D4G8W7</accession>
<comment type="caution">
    <text evidence="2">The sequence shown here is derived from an EMBL/GenBank/DDBJ whole genome shotgun (WGS) entry which is preliminary data.</text>
</comment>
<feature type="chain" id="PRO_5039446803" evidence="1">
    <location>
        <begin position="24"/>
        <end position="116"/>
    </location>
</feature>
<proteinExistence type="predicted"/>